<feature type="compositionally biased region" description="Polar residues" evidence="1">
    <location>
        <begin position="231"/>
        <end position="240"/>
    </location>
</feature>
<keyword evidence="3" id="KW-1185">Reference proteome</keyword>
<reference evidence="2" key="1">
    <citation type="submission" date="2020-11" db="EMBL/GenBank/DDBJ databases">
        <title>Adaptations for nitrogen fixation in a non-lichenized fungal sporocarp promotes dispersal by wood-feeding termites.</title>
        <authorList>
            <consortium name="DOE Joint Genome Institute"/>
            <person name="Koch R.A."/>
            <person name="Yoon G."/>
            <person name="Arayal U."/>
            <person name="Lail K."/>
            <person name="Amirebrahimi M."/>
            <person name="Labutti K."/>
            <person name="Lipzen A."/>
            <person name="Riley R."/>
            <person name="Barry K."/>
            <person name="Henrissat B."/>
            <person name="Grigoriev I.V."/>
            <person name="Herr J.R."/>
            <person name="Aime M.C."/>
        </authorList>
    </citation>
    <scope>NUCLEOTIDE SEQUENCE</scope>
    <source>
        <strain evidence="2">MCA 3950</strain>
    </source>
</reference>
<dbReference type="Proteomes" id="UP000812287">
    <property type="component" value="Unassembled WGS sequence"/>
</dbReference>
<sequence length="257" mass="29070">MDEHTTEVEGDMYGPLILRHQRERPLPHLSIPSPPPCCYSSLSLFSFHGLKYDEGSSLTSALEFFGEILNALQQNKKRLYSGKEHKIQGKKRKKKSDRNRFPRKLTRRYIYNEHPCGWTLAEDSNLTLINKSYPCIKPTRISYYDATATISRPLAVQSNHGLPAHLKFAAYMDSLLTFTRIFNTPHPDPKIPIRLKSYNSSSSRTPPSHPTKSGVLPNRAAPTAAPASPPQTQNYHPSSVSRRVSAWMRVSVTIGNR</sequence>
<feature type="compositionally biased region" description="Low complexity" evidence="1">
    <location>
        <begin position="197"/>
        <end position="226"/>
    </location>
</feature>
<evidence type="ECO:0000313" key="2">
    <source>
        <dbReference type="EMBL" id="KAG7444584.1"/>
    </source>
</evidence>
<dbReference type="AlphaFoldDB" id="A0A9P7VRG5"/>
<dbReference type="RefSeq" id="XP_043038084.1">
    <property type="nucleotide sequence ID" value="XM_043177356.1"/>
</dbReference>
<evidence type="ECO:0000256" key="1">
    <source>
        <dbReference type="SAM" id="MobiDB-lite"/>
    </source>
</evidence>
<comment type="caution">
    <text evidence="2">The sequence shown here is derived from an EMBL/GenBank/DDBJ whole genome shotgun (WGS) entry which is preliminary data.</text>
</comment>
<feature type="region of interest" description="Disordered" evidence="1">
    <location>
        <begin position="195"/>
        <end position="240"/>
    </location>
</feature>
<proteinExistence type="predicted"/>
<gene>
    <name evidence="2" type="ORF">BT62DRAFT_1007582</name>
</gene>
<name>A0A9P7VRG5_9AGAR</name>
<dbReference type="EMBL" id="MU250539">
    <property type="protein sequence ID" value="KAG7444584.1"/>
    <property type="molecule type" value="Genomic_DNA"/>
</dbReference>
<accession>A0A9P7VRG5</accession>
<dbReference type="GeneID" id="66099643"/>
<evidence type="ECO:0000313" key="3">
    <source>
        <dbReference type="Proteomes" id="UP000812287"/>
    </source>
</evidence>
<protein>
    <submittedName>
        <fullName evidence="2">Uncharacterized protein</fullName>
    </submittedName>
</protein>
<organism evidence="2 3">
    <name type="scientific">Guyanagaster necrorhizus</name>
    <dbReference type="NCBI Taxonomy" id="856835"/>
    <lineage>
        <taxon>Eukaryota</taxon>
        <taxon>Fungi</taxon>
        <taxon>Dikarya</taxon>
        <taxon>Basidiomycota</taxon>
        <taxon>Agaricomycotina</taxon>
        <taxon>Agaricomycetes</taxon>
        <taxon>Agaricomycetidae</taxon>
        <taxon>Agaricales</taxon>
        <taxon>Marasmiineae</taxon>
        <taxon>Physalacriaceae</taxon>
        <taxon>Guyanagaster</taxon>
    </lineage>
</organism>